<protein>
    <recommendedName>
        <fullName evidence="11 12">Elongation factor 4</fullName>
        <shortName evidence="12">EF-4</shortName>
        <ecNumber evidence="11 12">3.6.5.n1</ecNumber>
    </recommendedName>
    <alternativeName>
        <fullName evidence="12">Ribosomal back-translocase LepA</fullName>
    </alternativeName>
</protein>
<dbReference type="FunFam" id="3.30.70.2570:FF:000001">
    <property type="entry name" value="Translation factor GUF1, mitochondrial"/>
    <property type="match status" value="1"/>
</dbReference>
<evidence type="ECO:0000256" key="7">
    <source>
        <dbReference type="ARBA" id="ARBA00023136"/>
    </source>
</evidence>
<dbReference type="Pfam" id="PF00009">
    <property type="entry name" value="GTP_EFTU"/>
    <property type="match status" value="1"/>
</dbReference>
<feature type="binding site" evidence="12">
    <location>
        <begin position="141"/>
        <end position="144"/>
    </location>
    <ligand>
        <name>GTP</name>
        <dbReference type="ChEBI" id="CHEBI:37565"/>
    </ligand>
</feature>
<dbReference type="EC" id="3.6.5.n1" evidence="11 12"/>
<dbReference type="Proteomes" id="UP000196118">
    <property type="component" value="Chromosome"/>
</dbReference>
<dbReference type="Pfam" id="PF03144">
    <property type="entry name" value="GTP_EFTU_D2"/>
    <property type="match status" value="1"/>
</dbReference>
<keyword evidence="3 12" id="KW-0547">Nucleotide-binding</keyword>
<dbReference type="AlphaFoldDB" id="A0A1Y0VNV6"/>
<evidence type="ECO:0000313" key="15">
    <source>
        <dbReference type="Proteomes" id="UP000196118"/>
    </source>
</evidence>
<evidence type="ECO:0000256" key="9">
    <source>
        <dbReference type="ARBA" id="ARBA00057626"/>
    </source>
</evidence>
<dbReference type="FunFam" id="2.40.30.10:FF:000015">
    <property type="entry name" value="Translation factor GUF1, mitochondrial"/>
    <property type="match status" value="1"/>
</dbReference>
<name>A0A1Y0VNV6_PEDPE</name>
<evidence type="ECO:0000256" key="4">
    <source>
        <dbReference type="ARBA" id="ARBA00022801"/>
    </source>
</evidence>
<gene>
    <name evidence="12" type="primary">lepA</name>
    <name evidence="14" type="ORF">S100892_01249</name>
</gene>
<evidence type="ECO:0000256" key="11">
    <source>
        <dbReference type="ARBA" id="ARBA00066744"/>
    </source>
</evidence>
<dbReference type="InterPro" id="IPR005225">
    <property type="entry name" value="Small_GTP-bd"/>
</dbReference>
<evidence type="ECO:0000256" key="1">
    <source>
        <dbReference type="ARBA" id="ARBA00005454"/>
    </source>
</evidence>
<keyword evidence="6 12" id="KW-0342">GTP-binding</keyword>
<dbReference type="SUPFAM" id="SSF52540">
    <property type="entry name" value="P-loop containing nucleoside triphosphate hydrolases"/>
    <property type="match status" value="1"/>
</dbReference>
<dbReference type="PROSITE" id="PS00301">
    <property type="entry name" value="G_TR_1"/>
    <property type="match status" value="1"/>
</dbReference>
<comment type="function">
    <text evidence="9 12">Required for accurate and efficient protein synthesis under certain stress conditions. May act as a fidelity factor of the translation reaction, by catalyzing a one-codon backward translocation of tRNAs on improperly translocated ribosomes. Back-translocation proceeds from a post-translocation (POST) complex to a pre-translocation (PRE) complex, thus giving elongation factor G a second chance to translocate the tRNAs correctly. Binds to ribosomes in a GTP-dependent manner.</text>
</comment>
<dbReference type="InterPro" id="IPR000795">
    <property type="entry name" value="T_Tr_GTP-bd_dom"/>
</dbReference>
<dbReference type="GO" id="GO:0003746">
    <property type="term" value="F:translation elongation factor activity"/>
    <property type="evidence" value="ECO:0007669"/>
    <property type="project" value="UniProtKB-UniRule"/>
</dbReference>
<evidence type="ECO:0000259" key="13">
    <source>
        <dbReference type="PROSITE" id="PS51722"/>
    </source>
</evidence>
<organism evidence="14 15">
    <name type="scientific">Pediococcus pentosaceus</name>
    <dbReference type="NCBI Taxonomy" id="1255"/>
    <lineage>
        <taxon>Bacteria</taxon>
        <taxon>Bacillati</taxon>
        <taxon>Bacillota</taxon>
        <taxon>Bacilli</taxon>
        <taxon>Lactobacillales</taxon>
        <taxon>Lactobacillaceae</taxon>
        <taxon>Pediococcus</taxon>
    </lineage>
</organism>
<comment type="similarity">
    <text evidence="10">Belongs to the GTP-binding elongation factor family. LepA subfamily.</text>
</comment>
<dbReference type="FunFam" id="3.30.70.240:FF:000007">
    <property type="entry name" value="Translation factor GUF1, mitochondrial"/>
    <property type="match status" value="1"/>
</dbReference>
<dbReference type="Gene3D" id="2.40.30.10">
    <property type="entry name" value="Translation factors"/>
    <property type="match status" value="1"/>
</dbReference>
<dbReference type="InterPro" id="IPR013842">
    <property type="entry name" value="LepA_CTD"/>
</dbReference>
<comment type="similarity">
    <text evidence="1 12">Belongs to the TRAFAC class translation factor GTPase superfamily. Classic translation factor GTPase family. LepA subfamily.</text>
</comment>
<dbReference type="InterPro" id="IPR004161">
    <property type="entry name" value="EFTu-like_2"/>
</dbReference>
<dbReference type="NCBIfam" id="TIGR00231">
    <property type="entry name" value="small_GTP"/>
    <property type="match status" value="1"/>
</dbReference>
<dbReference type="HAMAP" id="MF_00071">
    <property type="entry name" value="LepA"/>
    <property type="match status" value="1"/>
</dbReference>
<evidence type="ECO:0000256" key="5">
    <source>
        <dbReference type="ARBA" id="ARBA00022917"/>
    </source>
</evidence>
<dbReference type="Gene3D" id="3.30.70.240">
    <property type="match status" value="1"/>
</dbReference>
<dbReference type="GO" id="GO:0043022">
    <property type="term" value="F:ribosome binding"/>
    <property type="evidence" value="ECO:0007669"/>
    <property type="project" value="UniProtKB-UniRule"/>
</dbReference>
<comment type="subcellular location">
    <subcellularLocation>
        <location evidence="12">Cell membrane</location>
        <topology evidence="12">Peripheral membrane protein</topology>
        <orientation evidence="12">Cytoplasmic side</orientation>
    </subcellularLocation>
</comment>
<dbReference type="Gene3D" id="3.30.70.870">
    <property type="entry name" value="Elongation Factor G (Translational Gtpase), domain 3"/>
    <property type="match status" value="1"/>
</dbReference>
<dbReference type="InterPro" id="IPR006297">
    <property type="entry name" value="EF-4"/>
</dbReference>
<dbReference type="SMART" id="SM00838">
    <property type="entry name" value="EFG_C"/>
    <property type="match status" value="1"/>
</dbReference>
<dbReference type="RefSeq" id="WP_094104503.1">
    <property type="nucleotide sequence ID" value="NZ_CP085178.1"/>
</dbReference>
<evidence type="ECO:0000256" key="3">
    <source>
        <dbReference type="ARBA" id="ARBA00022741"/>
    </source>
</evidence>
<reference evidence="14 15" key="1">
    <citation type="submission" date="2017-05" db="EMBL/GenBank/DDBJ databases">
        <title>Genome sequence of Pediococcus pentosaceus strain SRCM100892.</title>
        <authorList>
            <person name="Cho S.H."/>
        </authorList>
    </citation>
    <scope>NUCLEOTIDE SEQUENCE [LARGE SCALE GENOMIC DNA]</scope>
    <source>
        <strain evidence="14 15">SRCM100892</strain>
    </source>
</reference>
<keyword evidence="4 12" id="KW-0378">Hydrolase</keyword>
<dbReference type="PRINTS" id="PR00315">
    <property type="entry name" value="ELONGATNFCT"/>
</dbReference>
<evidence type="ECO:0000256" key="2">
    <source>
        <dbReference type="ARBA" id="ARBA00022475"/>
    </source>
</evidence>
<dbReference type="CDD" id="cd01890">
    <property type="entry name" value="LepA"/>
    <property type="match status" value="1"/>
</dbReference>
<evidence type="ECO:0000256" key="6">
    <source>
        <dbReference type="ARBA" id="ARBA00023134"/>
    </source>
</evidence>
<proteinExistence type="inferred from homology"/>
<dbReference type="InterPro" id="IPR035647">
    <property type="entry name" value="EFG_III/V"/>
</dbReference>
<dbReference type="GO" id="GO:0003924">
    <property type="term" value="F:GTPase activity"/>
    <property type="evidence" value="ECO:0007669"/>
    <property type="project" value="UniProtKB-UniRule"/>
</dbReference>
<dbReference type="PANTHER" id="PTHR43512:SF4">
    <property type="entry name" value="TRANSLATION FACTOR GUF1 HOMOLOG, CHLOROPLASTIC"/>
    <property type="match status" value="1"/>
</dbReference>
<dbReference type="CDD" id="cd16260">
    <property type="entry name" value="EF4_III"/>
    <property type="match status" value="1"/>
</dbReference>
<dbReference type="FunFam" id="3.30.70.870:FF:000004">
    <property type="entry name" value="Translation factor GUF1, mitochondrial"/>
    <property type="match status" value="1"/>
</dbReference>
<evidence type="ECO:0000256" key="10">
    <source>
        <dbReference type="ARBA" id="ARBA00061052"/>
    </source>
</evidence>
<dbReference type="PANTHER" id="PTHR43512">
    <property type="entry name" value="TRANSLATION FACTOR GUF1-RELATED"/>
    <property type="match status" value="1"/>
</dbReference>
<feature type="domain" description="Tr-type G" evidence="13">
    <location>
        <begin position="12"/>
        <end position="194"/>
    </location>
</feature>
<dbReference type="Gene3D" id="3.40.50.300">
    <property type="entry name" value="P-loop containing nucleotide triphosphate hydrolases"/>
    <property type="match status" value="1"/>
</dbReference>
<dbReference type="Pfam" id="PF06421">
    <property type="entry name" value="LepA_C"/>
    <property type="match status" value="1"/>
</dbReference>
<comment type="catalytic activity">
    <reaction evidence="8 12">
        <text>GTP + H2O = GDP + phosphate + H(+)</text>
        <dbReference type="Rhea" id="RHEA:19669"/>
        <dbReference type="ChEBI" id="CHEBI:15377"/>
        <dbReference type="ChEBI" id="CHEBI:15378"/>
        <dbReference type="ChEBI" id="CHEBI:37565"/>
        <dbReference type="ChEBI" id="CHEBI:43474"/>
        <dbReference type="ChEBI" id="CHEBI:58189"/>
        <dbReference type="EC" id="3.6.5.n1"/>
    </reaction>
</comment>
<evidence type="ECO:0000256" key="8">
    <source>
        <dbReference type="ARBA" id="ARBA00050293"/>
    </source>
</evidence>
<dbReference type="Pfam" id="PF00679">
    <property type="entry name" value="EFG_C"/>
    <property type="match status" value="1"/>
</dbReference>
<dbReference type="PROSITE" id="PS51722">
    <property type="entry name" value="G_TR_2"/>
    <property type="match status" value="1"/>
</dbReference>
<evidence type="ECO:0000313" key="14">
    <source>
        <dbReference type="EMBL" id="ARW19822.1"/>
    </source>
</evidence>
<dbReference type="InterPro" id="IPR000640">
    <property type="entry name" value="EFG_V-like"/>
</dbReference>
<dbReference type="InterPro" id="IPR027417">
    <property type="entry name" value="P-loop_NTPase"/>
</dbReference>
<dbReference type="GO" id="GO:0045727">
    <property type="term" value="P:positive regulation of translation"/>
    <property type="evidence" value="ECO:0007669"/>
    <property type="project" value="UniProtKB-UniRule"/>
</dbReference>
<dbReference type="GO" id="GO:0005886">
    <property type="term" value="C:plasma membrane"/>
    <property type="evidence" value="ECO:0007669"/>
    <property type="project" value="UniProtKB-SubCell"/>
</dbReference>
<dbReference type="InterPro" id="IPR038363">
    <property type="entry name" value="LepA_C_sf"/>
</dbReference>
<dbReference type="CDD" id="cd03699">
    <property type="entry name" value="EF4_II"/>
    <property type="match status" value="1"/>
</dbReference>
<dbReference type="FunFam" id="3.40.50.300:FF:000078">
    <property type="entry name" value="Elongation factor 4"/>
    <property type="match status" value="1"/>
</dbReference>
<dbReference type="InterPro" id="IPR035654">
    <property type="entry name" value="LepA_IV"/>
</dbReference>
<keyword evidence="14" id="KW-0251">Elongation factor</keyword>
<dbReference type="SUPFAM" id="SSF54980">
    <property type="entry name" value="EF-G C-terminal domain-like"/>
    <property type="match status" value="2"/>
</dbReference>
<sequence>MNEYKDLQDRQAHIRNFSIVAHIDHGKSTLADRILELTETVAKRDMQNQLLDTMDLERERGITIKLNAVELHYTANDGEKYIFHLIDTPGHVDFSYEVSRSLAACEGAVLVVDAAQGVEAQTLANVYLAIDDDLEIVPVINKIDLPAADPERVKNEIENVVGLDASDAVMASAKQGIGIPELLEQIVEKIPAPDGDLDAPLQALIFDSKYDDYRGVVLSVRLFEGMVKPGDKIKLMNSGSVYEVNEVGVNSPDPLKRDFLMAGDVGYLTASIKDIKDTRVGDTVTLVKNPAAQPLEGYREMSPMVYSGLYPTDNAKYNDLREALEKLQLNDAALEFEPESSQALGFGFRCGFLGLLHMDVVQERLEREFNLDLITTAPSVTYRVEMTDGSEKIVENPSEMPDASSIKNIKEPYVNASIMVPNEYVGAVMELSQFRRGIFDTMDYIDENRVNVKYALPLSEIIFDFFDKLKSSTRGYASLDYELGEYKVSDLVKIDILLNGERVDALSFISHRDFAQQRGNEITASLKEIIPRRNFEIPVQAAIGNKIIARTNIRAYRKDVTSKIHTGDPDRRAKLLDKQKRGKKRMKSVGKVEVPQEAFMTVLKTGTEGKGGK</sequence>
<dbReference type="CDD" id="cd03709">
    <property type="entry name" value="lepA_C"/>
    <property type="match status" value="1"/>
</dbReference>
<evidence type="ECO:0000256" key="12">
    <source>
        <dbReference type="HAMAP-Rule" id="MF_00071"/>
    </source>
</evidence>
<accession>A0A1Y0VNV6</accession>
<dbReference type="Gene3D" id="3.30.70.2570">
    <property type="entry name" value="Elongation factor 4, C-terminal domain"/>
    <property type="match status" value="1"/>
</dbReference>
<dbReference type="EMBL" id="CP021474">
    <property type="protein sequence ID" value="ARW19822.1"/>
    <property type="molecule type" value="Genomic_DNA"/>
</dbReference>
<keyword evidence="5 12" id="KW-0648">Protein biosynthesis</keyword>
<dbReference type="InterPro" id="IPR031157">
    <property type="entry name" value="G_TR_CS"/>
</dbReference>
<dbReference type="NCBIfam" id="TIGR01393">
    <property type="entry name" value="lepA"/>
    <property type="match status" value="1"/>
</dbReference>
<keyword evidence="7 12" id="KW-0472">Membrane</keyword>
<feature type="binding site" evidence="12">
    <location>
        <begin position="24"/>
        <end position="29"/>
    </location>
    <ligand>
        <name>GTP</name>
        <dbReference type="ChEBI" id="CHEBI:37565"/>
    </ligand>
</feature>
<keyword evidence="2 12" id="KW-1003">Cell membrane</keyword>
<dbReference type="GO" id="GO:0005525">
    <property type="term" value="F:GTP binding"/>
    <property type="evidence" value="ECO:0007669"/>
    <property type="project" value="UniProtKB-UniRule"/>
</dbReference>